<accession>A0ABP0N397</accession>
<dbReference type="Proteomes" id="UP001642484">
    <property type="component" value="Unassembled WGS sequence"/>
</dbReference>
<protein>
    <submittedName>
        <fullName evidence="2">Uncharacterized protein</fullName>
    </submittedName>
</protein>
<reference evidence="2 3" key="1">
    <citation type="submission" date="2024-02" db="EMBL/GenBank/DDBJ databases">
        <authorList>
            <person name="Chen Y."/>
            <person name="Shah S."/>
            <person name="Dougan E. K."/>
            <person name="Thang M."/>
            <person name="Chan C."/>
        </authorList>
    </citation>
    <scope>NUCLEOTIDE SEQUENCE [LARGE SCALE GENOMIC DNA]</scope>
</reference>
<keyword evidence="1" id="KW-0812">Transmembrane</keyword>
<gene>
    <name evidence="2" type="ORF">CCMP2556_LOCUS28689</name>
</gene>
<keyword evidence="3" id="KW-1185">Reference proteome</keyword>
<keyword evidence="1" id="KW-1133">Transmembrane helix</keyword>
<evidence type="ECO:0000313" key="3">
    <source>
        <dbReference type="Proteomes" id="UP001642484"/>
    </source>
</evidence>
<sequence length="227" mass="25707">MEDLIGVGWLCSGDSSAWQGLLRWIVCSLYVDEAIPRGAVLQWYWQLLTGVKLTQQQLVALIESTPGVFLDPPGSRRLNFRAVLEVPPPSFRGFVQEEENANPEERFADASRKEDGQSVRILASGQMKWKKYPEPYPCKLIYMSPRQEIEISQVKLQCRSKLRKELSETVFGHHSLSRLLEDERRPTLAALLPSILSMFILCIFCLASPDALTFNTPAGFEVMPSTF</sequence>
<organism evidence="2 3">
    <name type="scientific">Durusdinium trenchii</name>
    <dbReference type="NCBI Taxonomy" id="1381693"/>
    <lineage>
        <taxon>Eukaryota</taxon>
        <taxon>Sar</taxon>
        <taxon>Alveolata</taxon>
        <taxon>Dinophyceae</taxon>
        <taxon>Suessiales</taxon>
        <taxon>Symbiodiniaceae</taxon>
        <taxon>Durusdinium</taxon>
    </lineage>
</organism>
<comment type="caution">
    <text evidence="2">The sequence shown here is derived from an EMBL/GenBank/DDBJ whole genome shotgun (WGS) entry which is preliminary data.</text>
</comment>
<proteinExistence type="predicted"/>
<name>A0ABP0N397_9DINO</name>
<keyword evidence="1" id="KW-0472">Membrane</keyword>
<evidence type="ECO:0000256" key="1">
    <source>
        <dbReference type="SAM" id="Phobius"/>
    </source>
</evidence>
<evidence type="ECO:0000313" key="2">
    <source>
        <dbReference type="EMBL" id="CAK9058216.1"/>
    </source>
</evidence>
<dbReference type="EMBL" id="CAXAMN010021350">
    <property type="protein sequence ID" value="CAK9058216.1"/>
    <property type="molecule type" value="Genomic_DNA"/>
</dbReference>
<feature type="transmembrane region" description="Helical" evidence="1">
    <location>
        <begin position="188"/>
        <end position="209"/>
    </location>
</feature>